<dbReference type="PROSITE" id="PS51257">
    <property type="entry name" value="PROKAR_LIPOPROTEIN"/>
    <property type="match status" value="1"/>
</dbReference>
<dbReference type="InterPro" id="IPR036116">
    <property type="entry name" value="FN3_sf"/>
</dbReference>
<gene>
    <name evidence="3" type="ORF">U0R10_11045</name>
</gene>
<dbReference type="Pfam" id="PF07603">
    <property type="entry name" value="Lcl_C"/>
    <property type="match status" value="1"/>
</dbReference>
<evidence type="ECO:0000313" key="3">
    <source>
        <dbReference type="EMBL" id="MFD3395155.1"/>
    </source>
</evidence>
<dbReference type="EMBL" id="JBBKXZ010000004">
    <property type="protein sequence ID" value="MFD3395155.1"/>
    <property type="molecule type" value="Genomic_DNA"/>
</dbReference>
<evidence type="ECO:0000313" key="4">
    <source>
        <dbReference type="Proteomes" id="UP001598138"/>
    </source>
</evidence>
<keyword evidence="4" id="KW-1185">Reference proteome</keyword>
<name>A0ABW6DJP6_9BACT</name>
<dbReference type="SUPFAM" id="SSF49265">
    <property type="entry name" value="Fibronectin type III"/>
    <property type="match status" value="2"/>
</dbReference>
<protein>
    <submittedName>
        <fullName evidence="3">DUF1566 domain-containing protein</fullName>
    </submittedName>
</protein>
<dbReference type="Proteomes" id="UP001598138">
    <property type="component" value="Unassembled WGS sequence"/>
</dbReference>
<dbReference type="Gene3D" id="2.60.40.10">
    <property type="entry name" value="Immunoglobulins"/>
    <property type="match status" value="1"/>
</dbReference>
<dbReference type="InterPro" id="IPR003961">
    <property type="entry name" value="FN3_dom"/>
</dbReference>
<organism evidence="3 4">
    <name type="scientific">Aquirufa avitistagni</name>
    <dbReference type="NCBI Taxonomy" id="3104728"/>
    <lineage>
        <taxon>Bacteria</taxon>
        <taxon>Pseudomonadati</taxon>
        <taxon>Bacteroidota</taxon>
        <taxon>Cytophagia</taxon>
        <taxon>Cytophagales</taxon>
        <taxon>Flectobacillaceae</taxon>
        <taxon>Aquirufa</taxon>
    </lineage>
</organism>
<dbReference type="RefSeq" id="WP_377984029.1">
    <property type="nucleotide sequence ID" value="NZ_JBBKXZ010000004.1"/>
</dbReference>
<feature type="domain" description="Fibronectin type-III" evidence="2">
    <location>
        <begin position="420"/>
        <end position="518"/>
    </location>
</feature>
<dbReference type="InterPro" id="IPR013783">
    <property type="entry name" value="Ig-like_fold"/>
</dbReference>
<comment type="caution">
    <text evidence="3">The sequence shown here is derived from an EMBL/GenBank/DDBJ whole genome shotgun (WGS) entry which is preliminary data.</text>
</comment>
<reference evidence="3 4" key="1">
    <citation type="submission" date="2024-03" db="EMBL/GenBank/DDBJ databases">
        <title>Aquirufa genome sequencing.</title>
        <authorList>
            <person name="Pitt A."/>
            <person name="Hahn M.W."/>
        </authorList>
    </citation>
    <scope>NUCLEOTIDE SEQUENCE [LARGE SCALE GENOMIC DNA]</scope>
    <source>
        <strain evidence="3 4">OSTEICH-129V</strain>
    </source>
</reference>
<dbReference type="InterPro" id="IPR011460">
    <property type="entry name" value="Lcl_C"/>
</dbReference>
<proteinExistence type="predicted"/>
<feature type="compositionally biased region" description="Gly residues" evidence="1">
    <location>
        <begin position="536"/>
        <end position="545"/>
    </location>
</feature>
<feature type="region of interest" description="Disordered" evidence="1">
    <location>
        <begin position="514"/>
        <end position="556"/>
    </location>
</feature>
<sequence length="734" mass="79784">MKKLGLWMLVIMLSISGCKEEIYKFPIQVLTQDAKKIKATSVQAEAIFINPSEESITEKGFYYAKNDTASRILENKVIVADTGFSKTLMSLQANTEYSYFAFAKTASNDVHGPVKRFKTLAFQAPTLTTSDVKNILITTCLAGGNISYDGGKPVVDRGVCLSLSANPTIQDIRIQIGQGEGDYGIVITKLKPFTTYFIRAYAINEIGISYGNELSFKTQDYQPVTLRTLDPEAVQIFEATLGGETQDAGGGEIIQRGICLSRTPNPTIEDTRFTSSTNGLGMYKILVRSLVENTKYHVRAFAQNEKGYAYGEDKIFQTQDIRLPKIETTSVSNETFSSANISGKLLDDGGVPIIEQGFCYSKQPNPDINDAIALSPNLNLFLKNLEDGTTYYIRAFAKNRKGIGYGETISFKTIGYTFAEVFTHEITTYSTNSAEVNGKVISEGNTSVTERGICWGTNRNPTIENTKIAVGSGPGSFGYTFRNLVEGQVYYARAYAINQKGVAYGEERSVRIRVTPPPVVSTPGAGGGSSSTPPSSGGGSSGSSGGSTSTPPSQTILKIGDSHQGGIISYILRPGDRGYDPLIQHGIIAAPFDQATRLNNSQENWVIWGCYGLRINGANGVNIFDGLQNTLDIVANCAEQNIAARLCYDLVLNGYDDWYLPSRSELYTLYENKALIGGFIDGSEMFPSYYWSSTQDNSTGISNAFGMNFSGIYGGISGGNSKRDPASVRAIRQF</sequence>
<dbReference type="PROSITE" id="PS50853">
    <property type="entry name" value="FN3"/>
    <property type="match status" value="1"/>
</dbReference>
<accession>A0ABW6DJP6</accession>
<evidence type="ECO:0000256" key="1">
    <source>
        <dbReference type="SAM" id="MobiDB-lite"/>
    </source>
</evidence>
<evidence type="ECO:0000259" key="2">
    <source>
        <dbReference type="PROSITE" id="PS50853"/>
    </source>
</evidence>